<evidence type="ECO:0000256" key="6">
    <source>
        <dbReference type="ARBA" id="ARBA00023157"/>
    </source>
</evidence>
<dbReference type="InterPro" id="IPR036774">
    <property type="entry name" value="ERV/ALR_sulphydryl_oxid_sf"/>
</dbReference>
<dbReference type="EMBL" id="MN740809">
    <property type="protein sequence ID" value="QHU12710.1"/>
    <property type="molecule type" value="Genomic_DNA"/>
</dbReference>
<comment type="cofactor">
    <cofactor evidence="1">
        <name>FAD</name>
        <dbReference type="ChEBI" id="CHEBI:57692"/>
    </cofactor>
</comment>
<evidence type="ECO:0000256" key="2">
    <source>
        <dbReference type="ARBA" id="ARBA00012512"/>
    </source>
</evidence>
<dbReference type="InterPro" id="IPR017905">
    <property type="entry name" value="ERV/ALR_sulphydryl_oxidase"/>
</dbReference>
<proteinExistence type="predicted"/>
<reference evidence="8" key="1">
    <citation type="journal article" date="2020" name="Nature">
        <title>Giant virus diversity and host interactions through global metagenomics.</title>
        <authorList>
            <person name="Schulz F."/>
            <person name="Roux S."/>
            <person name="Paez-Espino D."/>
            <person name="Jungbluth S."/>
            <person name="Walsh D.A."/>
            <person name="Denef V.J."/>
            <person name="McMahon K.D."/>
            <person name="Konstantinidis K.T."/>
            <person name="Eloe-Fadrosh E.A."/>
            <person name="Kyrpides N.C."/>
            <person name="Woyke T."/>
        </authorList>
    </citation>
    <scope>NUCLEOTIDE SEQUENCE</scope>
    <source>
        <strain evidence="8">GVMAG-S-1101172-89</strain>
    </source>
</reference>
<evidence type="ECO:0000256" key="4">
    <source>
        <dbReference type="ARBA" id="ARBA00022827"/>
    </source>
</evidence>
<keyword evidence="4" id="KW-0274">FAD</keyword>
<keyword evidence="5" id="KW-0560">Oxidoreductase</keyword>
<keyword evidence="6" id="KW-1015">Disulfide bond</keyword>
<dbReference type="PROSITE" id="PS51324">
    <property type="entry name" value="ERV_ALR"/>
    <property type="match status" value="1"/>
</dbReference>
<dbReference type="SUPFAM" id="SSF69000">
    <property type="entry name" value="FAD-dependent thiol oxidase"/>
    <property type="match status" value="1"/>
</dbReference>
<dbReference type="AlphaFoldDB" id="A0A6C0K7B6"/>
<sequence length="141" mass="16731">MWRLLHGLAEKLGKQVTFILIQDEQRAWLHFLRSVENVIPCKRCKQHYREWTQNHRIDEATNRLSARAWLWGLHNEINSERKVEGGPPLNEMDAMYTGRDVSNDANECFGHLLNAVQRQHISSENFRIFKYRLSLLRKFTG</sequence>
<dbReference type="EC" id="1.8.3.2" evidence="2"/>
<evidence type="ECO:0000256" key="3">
    <source>
        <dbReference type="ARBA" id="ARBA00022630"/>
    </source>
</evidence>
<protein>
    <recommendedName>
        <fullName evidence="2">thiol oxidase</fullName>
        <ecNumber evidence="2">1.8.3.2</ecNumber>
    </recommendedName>
</protein>
<evidence type="ECO:0000259" key="7">
    <source>
        <dbReference type="PROSITE" id="PS51324"/>
    </source>
</evidence>
<evidence type="ECO:0000313" key="8">
    <source>
        <dbReference type="EMBL" id="QHU12710.1"/>
    </source>
</evidence>
<accession>A0A6C0K7B6</accession>
<evidence type="ECO:0000256" key="5">
    <source>
        <dbReference type="ARBA" id="ARBA00023002"/>
    </source>
</evidence>
<feature type="domain" description="ERV/ALR sulfhydryl oxidase" evidence="7">
    <location>
        <begin position="1"/>
        <end position="96"/>
    </location>
</feature>
<dbReference type="GO" id="GO:0016972">
    <property type="term" value="F:thiol oxidase activity"/>
    <property type="evidence" value="ECO:0007669"/>
    <property type="project" value="UniProtKB-EC"/>
</dbReference>
<dbReference type="Gene3D" id="1.20.120.310">
    <property type="entry name" value="ERV/ALR sulfhydryl oxidase domain"/>
    <property type="match status" value="1"/>
</dbReference>
<keyword evidence="3" id="KW-0285">Flavoprotein</keyword>
<name>A0A6C0K7B6_9ZZZZ</name>
<organism evidence="8">
    <name type="scientific">viral metagenome</name>
    <dbReference type="NCBI Taxonomy" id="1070528"/>
    <lineage>
        <taxon>unclassified sequences</taxon>
        <taxon>metagenomes</taxon>
        <taxon>organismal metagenomes</taxon>
    </lineage>
</organism>
<dbReference type="Pfam" id="PF04777">
    <property type="entry name" value="Evr1_Alr"/>
    <property type="match status" value="1"/>
</dbReference>
<evidence type="ECO:0000256" key="1">
    <source>
        <dbReference type="ARBA" id="ARBA00001974"/>
    </source>
</evidence>